<dbReference type="Pfam" id="PF25675">
    <property type="entry name" value="Phage_nozzle"/>
    <property type="match status" value="1"/>
</dbReference>
<sequence length="808" mass="86991">MGSSLIQASFTGGELSPSLYGRVDLARYGTSLKTCRNFIVQAYGGVKNRAGTKFLAEVASSSRRHRLIPFAFSTTQTYVLEFGHQTMRVYKDGGQVVYSSGGSAGSPVSIATPWSESDLPLLNFTQSADILYVCHPSYAPRQISRTAHDAWTISEFANIKGPFQDLNITTTTTVHSSAATGNVTLTASTSIFSAANVGQLIFIEQKDFGVPWESGKSVAVNDIRRSDGKYYRATNAATTGSTRPTHESDTASDGAVTWAYLHPGFGVAEITGFSSGTSVSATVMQRIPDAAVGSGGATYKWALEAWGGNQGYPSSVAFHQQRLCFANTPAQPQTVWMSRTNAYVDFGKSNPIADDDAVTFTVASRQVNAIRHMLTLDKLVLLTSGGEWIVSGAENDTITPSSINIKQQGYRGSSTVPPQVIGNTALYLQDKGSTVRDLGYEFASDSYTGNDLTVLAAHLVQGYQIKEWAYQQVPFTCLWCVRDDGTLLSMTYMREQQVIGWHRHDTDGEVESVCVISEGNEDALYIAVKRTIGGTTKRYVERMQTRLINDIKDAFFVDSGLSYDGRNIGATTMTLTSSGVWTYGSAATFTLTASASYFLVGDIGSEIHLTANDGRVLRLLITARSSGTVVTVTINRDVATELRSTALTSWTHARKSFSGLSHLNGKTVSILADGHVAPQATVSAGAVTLAQAAGVVHIGLPIEADFETLDISAPQGETIRDKNKIVQAVRLLLEESRGLFAGRDQDNLLEYKQRAQESYDDPVSLLTGIADILIGATWSKQGRVFVRQSDPLPLSILAAIPEVSVGGA</sequence>
<organism evidence="1">
    <name type="scientific">uncultured Caudovirales phage</name>
    <dbReference type="NCBI Taxonomy" id="2100421"/>
    <lineage>
        <taxon>Viruses</taxon>
        <taxon>Duplodnaviria</taxon>
        <taxon>Heunggongvirae</taxon>
        <taxon>Uroviricota</taxon>
        <taxon>Caudoviricetes</taxon>
        <taxon>Peduoviridae</taxon>
        <taxon>Maltschvirus</taxon>
        <taxon>Maltschvirus maltsch</taxon>
    </lineage>
</organism>
<evidence type="ECO:0000313" key="1">
    <source>
        <dbReference type="EMBL" id="CAB4144406.1"/>
    </source>
</evidence>
<reference evidence="1" key="1">
    <citation type="submission" date="2020-04" db="EMBL/GenBank/DDBJ databases">
        <authorList>
            <person name="Chiriac C."/>
            <person name="Salcher M."/>
            <person name="Ghai R."/>
            <person name="Kavagutti S V."/>
        </authorList>
    </citation>
    <scope>NUCLEOTIDE SEQUENCE</scope>
</reference>
<protein>
    <recommendedName>
        <fullName evidence="2">Ubiquitin-activating enzyme E1, FCCH domain containing protein</fullName>
    </recommendedName>
</protein>
<accession>A0A6J5MH53</accession>
<dbReference type="EMBL" id="LR796436">
    <property type="protein sequence ID" value="CAB4144406.1"/>
    <property type="molecule type" value="Genomic_DNA"/>
</dbReference>
<gene>
    <name evidence="1" type="ORF">UFOVP456_39</name>
</gene>
<dbReference type="InterPro" id="IPR058003">
    <property type="entry name" value="Phage_gp12"/>
</dbReference>
<name>A0A6J5MH53_9CAUD</name>
<proteinExistence type="predicted"/>
<evidence type="ECO:0008006" key="2">
    <source>
        <dbReference type="Google" id="ProtNLM"/>
    </source>
</evidence>